<evidence type="ECO:0000256" key="1">
    <source>
        <dbReference type="ARBA" id="ARBA00001913"/>
    </source>
</evidence>
<evidence type="ECO:0000256" key="3">
    <source>
        <dbReference type="ARBA" id="ARBA00004922"/>
    </source>
</evidence>
<comment type="similarity">
    <text evidence="4">Belongs to the glycosyltransferase 8 family.</text>
</comment>
<evidence type="ECO:0000259" key="16">
    <source>
        <dbReference type="Pfam" id="PF18403"/>
    </source>
</evidence>
<dbReference type="GO" id="GO:0051082">
    <property type="term" value="F:unfolded protein binding"/>
    <property type="evidence" value="ECO:0007669"/>
    <property type="project" value="TreeGrafter"/>
</dbReference>
<evidence type="ECO:0000256" key="6">
    <source>
        <dbReference type="ARBA" id="ARBA00022679"/>
    </source>
</evidence>
<feature type="domain" description="UDP-glucose:glycoprotein glucosyltransferase thioredoxin-like" evidence="16">
    <location>
        <begin position="708"/>
        <end position="940"/>
    </location>
</feature>
<accession>A0A8C3M5J2</accession>
<feature type="domain" description="Glucosyltransferase 24 catalytic" evidence="17">
    <location>
        <begin position="1242"/>
        <end position="1509"/>
    </location>
</feature>
<reference evidence="18" key="2">
    <citation type="submission" date="2025-09" db="UniProtKB">
        <authorList>
            <consortium name="Ensembl"/>
        </authorList>
    </citation>
    <scope>IDENTIFICATION</scope>
</reference>
<dbReference type="InterPro" id="IPR029044">
    <property type="entry name" value="Nucleotide-diphossugar_trans"/>
</dbReference>
<evidence type="ECO:0000259" key="14">
    <source>
        <dbReference type="Pfam" id="PF18401"/>
    </source>
</evidence>
<dbReference type="PROSITE" id="PS51257">
    <property type="entry name" value="PROKAR_LIPOPROTEIN"/>
    <property type="match status" value="1"/>
</dbReference>
<evidence type="ECO:0000256" key="10">
    <source>
        <dbReference type="ARBA" id="ARBA00045874"/>
    </source>
</evidence>
<evidence type="ECO:0000259" key="15">
    <source>
        <dbReference type="Pfam" id="PF18402"/>
    </source>
</evidence>
<reference evidence="18" key="1">
    <citation type="submission" date="2025-08" db="UniProtKB">
        <authorList>
            <consortium name="Ensembl"/>
        </authorList>
    </citation>
    <scope>IDENTIFICATION</scope>
</reference>
<dbReference type="UniPathway" id="UPA00378"/>
<dbReference type="InterPro" id="IPR040497">
    <property type="entry name" value="Glyco_transf_24"/>
</dbReference>
<name>A0A8C3M5J2_CHRPC</name>
<feature type="domain" description="UGGT thioredoxin-like" evidence="13">
    <location>
        <begin position="49"/>
        <end position="230"/>
    </location>
</feature>
<comment type="pathway">
    <text evidence="3">Protein modification; protein glycosylation.</text>
</comment>
<dbReference type="Pfam" id="PF18402">
    <property type="entry name" value="Thioredoxin_14"/>
    <property type="match status" value="1"/>
</dbReference>
<dbReference type="Proteomes" id="UP000694543">
    <property type="component" value="Unplaced"/>
</dbReference>
<comment type="subcellular location">
    <subcellularLocation>
        <location evidence="2">Endoplasmic reticulum lumen</location>
    </subcellularLocation>
</comment>
<evidence type="ECO:0000256" key="2">
    <source>
        <dbReference type="ARBA" id="ARBA00004319"/>
    </source>
</evidence>
<keyword evidence="5" id="KW-0328">Glycosyltransferase</keyword>
<protein>
    <recommendedName>
        <fullName evidence="12">UDP-glucose ceramide glucosyltransferase-like 1</fullName>
    </recommendedName>
</protein>
<dbReference type="InterPro" id="IPR040693">
    <property type="entry name" value="UGGT_TRXL_1"/>
</dbReference>
<dbReference type="Pfam" id="PF06427">
    <property type="entry name" value="UDP-g_GGTase"/>
    <property type="match status" value="1"/>
</dbReference>
<dbReference type="GO" id="GO:0018279">
    <property type="term" value="P:protein N-linked glycosylation via asparagine"/>
    <property type="evidence" value="ECO:0007669"/>
    <property type="project" value="TreeGrafter"/>
</dbReference>
<organism evidence="18 19">
    <name type="scientific">Chrysolophus pictus</name>
    <name type="common">Golden pheasant</name>
    <name type="synonym">Phasianus pictus</name>
    <dbReference type="NCBI Taxonomy" id="9089"/>
    <lineage>
        <taxon>Eukaryota</taxon>
        <taxon>Metazoa</taxon>
        <taxon>Chordata</taxon>
        <taxon>Craniata</taxon>
        <taxon>Vertebrata</taxon>
        <taxon>Euteleostomi</taxon>
        <taxon>Archelosauria</taxon>
        <taxon>Archosauria</taxon>
        <taxon>Dinosauria</taxon>
        <taxon>Saurischia</taxon>
        <taxon>Theropoda</taxon>
        <taxon>Coelurosauria</taxon>
        <taxon>Aves</taxon>
        <taxon>Neognathae</taxon>
        <taxon>Galloanserae</taxon>
        <taxon>Galliformes</taxon>
        <taxon>Phasianidae</taxon>
        <taxon>Phasianinae</taxon>
        <taxon>Chrysolophus</taxon>
    </lineage>
</organism>
<proteinExistence type="inferred from homology"/>
<evidence type="ECO:0000256" key="11">
    <source>
        <dbReference type="ARBA" id="ARBA00048456"/>
    </source>
</evidence>
<dbReference type="Ensembl" id="ENSCPIT00010020303.1">
    <property type="protein sequence ID" value="ENSCPIP00010017059.1"/>
    <property type="gene ID" value="ENSCPIG00010013550.1"/>
</dbReference>
<dbReference type="InterPro" id="IPR040692">
    <property type="entry name" value="UGGT_TRXL_3"/>
</dbReference>
<evidence type="ECO:0000256" key="9">
    <source>
        <dbReference type="ARBA" id="ARBA00023180"/>
    </source>
</evidence>
<keyword evidence="7" id="KW-0732">Signal</keyword>
<dbReference type="FunFam" id="3.90.550.10:FF:000004">
    <property type="entry name" value="UDP-glucose glycoprotein glucosyltransferase 1"/>
    <property type="match status" value="1"/>
</dbReference>
<dbReference type="InterPro" id="IPR040694">
    <property type="entry name" value="UGGT_TRXL_2"/>
</dbReference>
<dbReference type="SUPFAM" id="SSF53448">
    <property type="entry name" value="Nucleotide-diphospho-sugar transferases"/>
    <property type="match status" value="1"/>
</dbReference>
<dbReference type="PANTHER" id="PTHR11226:SF3">
    <property type="entry name" value="UDP-GLUCOSE:GLYCOPROTEIN GLUCOSYLTRANSFERASE 1"/>
    <property type="match status" value="1"/>
</dbReference>
<dbReference type="Pfam" id="PF18401">
    <property type="entry name" value="Thioredoxin_13"/>
    <property type="match status" value="1"/>
</dbReference>
<evidence type="ECO:0000256" key="4">
    <source>
        <dbReference type="ARBA" id="ARBA00006351"/>
    </source>
</evidence>
<evidence type="ECO:0000256" key="5">
    <source>
        <dbReference type="ARBA" id="ARBA00022676"/>
    </source>
</evidence>
<evidence type="ECO:0000313" key="18">
    <source>
        <dbReference type="Ensembl" id="ENSCPIP00010017059.1"/>
    </source>
</evidence>
<evidence type="ECO:0000256" key="8">
    <source>
        <dbReference type="ARBA" id="ARBA00022824"/>
    </source>
</evidence>
<keyword evidence="8" id="KW-0256">Endoplasmic reticulum</keyword>
<dbReference type="Pfam" id="PF18400">
    <property type="entry name" value="Thioredoxin_12"/>
    <property type="match status" value="1"/>
</dbReference>
<evidence type="ECO:0000259" key="13">
    <source>
        <dbReference type="Pfam" id="PF18400"/>
    </source>
</evidence>
<evidence type="ECO:0000256" key="12">
    <source>
        <dbReference type="ARBA" id="ARBA00081614"/>
    </source>
</evidence>
<feature type="domain" description="UGGT thioredoxin-like" evidence="14">
    <location>
        <begin position="304"/>
        <end position="435"/>
    </location>
</feature>
<dbReference type="Pfam" id="PF18404">
    <property type="entry name" value="Glyco_transf_24"/>
    <property type="match status" value="1"/>
</dbReference>
<dbReference type="GO" id="GO:0005788">
    <property type="term" value="C:endoplasmic reticulum lumen"/>
    <property type="evidence" value="ECO:0007669"/>
    <property type="project" value="UniProtKB-SubCell"/>
</dbReference>
<keyword evidence="9" id="KW-0325">Glycoprotein</keyword>
<keyword evidence="19" id="KW-1185">Reference proteome</keyword>
<dbReference type="GO" id="GO:0003980">
    <property type="term" value="F:UDP-glucose:glycoprotein glucosyltransferase activity"/>
    <property type="evidence" value="ECO:0007669"/>
    <property type="project" value="InterPro"/>
</dbReference>
<feature type="domain" description="UGGT thioredoxin-like" evidence="15">
    <location>
        <begin position="443"/>
        <end position="684"/>
    </location>
</feature>
<dbReference type="Pfam" id="PF18403">
    <property type="entry name" value="Thioredoxin_15"/>
    <property type="match status" value="1"/>
</dbReference>
<comment type="function">
    <text evidence="10">Recognizes glycoproteins with minor folding defects. Reglucosylates single N-glycans near the misfolded part of the protein, thus providing quality control for protein folding in the endoplasmic reticulum. Reglucosylated proteins are recognized by calreticulin for recycling to the endoplasmic reticulum and refolding or degradation.</text>
</comment>
<dbReference type="GO" id="GO:0036503">
    <property type="term" value="P:ERAD pathway"/>
    <property type="evidence" value="ECO:0007669"/>
    <property type="project" value="TreeGrafter"/>
</dbReference>
<evidence type="ECO:0000256" key="7">
    <source>
        <dbReference type="ARBA" id="ARBA00022729"/>
    </source>
</evidence>
<comment type="cofactor">
    <cofactor evidence="1">
        <name>Ca(2+)</name>
        <dbReference type="ChEBI" id="CHEBI:29108"/>
    </cofactor>
</comment>
<sequence length="1535" mass="175052">MGSQSKGAWGYFPYKMGILIAILGVWFSCSFVKGDSKAVTTSLTTKWSSTPLLLETSEFLSEESQEKFWNFIEASQHIRTSEHDGSDYSAYHEILKVASQSLSPLQQNLLKFSLSLRSYSATVQAFQQIAADELPPKGCALFFAVHGEKTCEYDSLGTLLKTASERPKPFLFKGDHTYPASNPERPVVILYAEIGTEDFYRFHKLLVIKAEAGEITYVLRHYIANPSKEKVYLSGYGVELAIKSTEYKAKDDTQVKGTDVNATVIDEDDPIDEVQGFLFGKLRQLYPDLTEELRELRKHLVESTNEMAPLKVWQLQDLSFQTAARILAAPPVDALMVMKDLSQNFPTKARAITKTVVSMELRTEIEENQKYFKGTLGLQPGDSALFINGLHIDLDTQDIFSLFDVLRNEARVMEGLHSLGIEGLSLHNVLKLNIQPSDSDYAVDIRSPAISWINNLEVDSRYNSWPSSVQELLRPTFPGVIRQIRKNFHNLVLIVDPTHETTAELLNVAEMFFSNHIPLRIGLVFVVNDCDDVDGLQDPGVALLRVYNYVAQEMDNNYAFQTVMSIYNKVKTGDQLKVEHVVSVLEKQYPYVEVNSVLGIDSAYDQNRKQTGVGPLPVVLFNGMPFQKDQLDPDDLETVTMHKILETTSIFQRAVYLGELSNDQDVVEYIMNQPNVVPRINSRILMADREYLDLTAMNNFYVDDFARFSTLDSKDKTAAVANSMTYLTKRGMSSKEIYDDSFVRPVTFWIVGDFDKPSGRQLLYDAIKHQKSSNNVRISMINNPSEEPNSSNTVVAKAIWAALQTQTSNNAKNFITKMAKEEIAKALEAGADILEFAVGGMDANIFKGFFESPKVDFILSHAIYCRDVLKLKKGQRAVISNGRIIGPLEDGEMFNQDDFHLLENIILKTSGQKIKSQIQQLGFEEDLASDLVMKVDALLSAQPKGEARIEYQFFEERYSAIKLRPKEGETYFDVVAIVDPVTRDAQRLAPLLLVLNQLINMNLRVFMNCQSKLSDMPLKSFYRYVLEPEISFTADNSFASGPIAKFLDMPQSPLFTLNLNTPESWMVESVRTPYDLDNIYLEEVDNVVAAEYELEYLLLEGHCYDITTGQPPRGLQFTLGTSTNPVIVDTIVMANLGYFQLKANPGAWTLRLRKGRSEDIYRIYSHDGTDSPPEADEVIVVLNNFKSKIIKVKVQKKLDMMNEDLLSDGTSENESGFWESLKWGFTGGQKNEDVKQDKDDVLNIFSVASGHLYERFLRIMMLSVLKHTKTPLKFWFLKNYLSPMFKEFIPYMAKKYNFQYELVQYKWPRWLHQQTEKQRIIWGYKILFLDVLFPLAVDKILFVDADQIVRTDLKELRDFNLDGAPYGYTPFCDSRREMDGYRFWKSGYWASHLAGRKYHISALYVVDLKKFRKIAAGDRLRGQYQGLSQDPNSLSNLDQDLPNNMIHQVPIKSLPQEWLWCETWCDDSSKKRAKTIDLCNNPMTKEPKLQAAMRIVPEWQDYDQEIKQLHNLFQKEKETGTPPQILLESLENAAR</sequence>
<dbReference type="Gene3D" id="3.90.550.10">
    <property type="entry name" value="Spore Coat Polysaccharide Biosynthesis Protein SpsA, Chain A"/>
    <property type="match status" value="1"/>
</dbReference>
<dbReference type="InterPro" id="IPR009448">
    <property type="entry name" value="UDP-g_GGtrans"/>
</dbReference>
<comment type="catalytic activity">
    <reaction evidence="11">
        <text>N(4)-(alpha-D-Man-(1-&gt;2)-alpha-D-Man-(1-&gt;2)-alpha-D-Man-(1-&gt;3)-[alpha-D-Man-(1-&gt;2)-alpha-D-Man-(1-&gt;3)-[alpha-D-Man-(1-&gt;2)-alpha-D-Man-(1-&gt;6)]-alpha-D-Man-(1-&gt;6)]-beta-D-Man-(1-&gt;4)-beta-D-GlcNAc-(1-&gt;4)-beta-D-GlcNAc)-L-asparaginyl-[protein] (N-glucan mannose isomer 9A1,2,3B1,2,3) + UDP-alpha-D-glucose = N(4)-(alpha-D-Glc-(1-&gt;3)-alpha-D-Man-(1-&gt;2)-alpha-D-Man-(1-&gt;2)-alpha-D-Man-(1-&gt;3)-[alpha-D-Man-(1-&gt;2)-alpha-D-Man-(1-&gt;3)-[alpha-D-Man-(1-&gt;2)-alpha-D-Man-(1-&gt;6)]-alpha-D-Man-(1-&gt;6)]-beta-D-Man-(1-&gt;4)-beta-D-GlcNAc-(1-&gt;4)-beta-D-GlcNAc)-L-asparaginyl-[protein] + UDP + H(+)</text>
        <dbReference type="Rhea" id="RHEA:61304"/>
        <dbReference type="Rhea" id="RHEA-COMP:14356"/>
        <dbReference type="Rhea" id="RHEA-COMP:14357"/>
        <dbReference type="ChEBI" id="CHEBI:15378"/>
        <dbReference type="ChEBI" id="CHEBI:58223"/>
        <dbReference type="ChEBI" id="CHEBI:58885"/>
        <dbReference type="ChEBI" id="CHEBI:59080"/>
        <dbReference type="ChEBI" id="CHEBI:139493"/>
    </reaction>
</comment>
<dbReference type="CDD" id="cd06432">
    <property type="entry name" value="GT8_HUGT1_C_like"/>
    <property type="match status" value="1"/>
</dbReference>
<evidence type="ECO:0000313" key="19">
    <source>
        <dbReference type="Proteomes" id="UP000694543"/>
    </source>
</evidence>
<dbReference type="InterPro" id="IPR040525">
    <property type="entry name" value="UGGT_TRXL_4"/>
</dbReference>
<evidence type="ECO:0000259" key="17">
    <source>
        <dbReference type="Pfam" id="PF18404"/>
    </source>
</evidence>
<keyword evidence="6" id="KW-0808">Transferase</keyword>
<dbReference type="PANTHER" id="PTHR11226">
    <property type="entry name" value="UDP-GLUCOSE GLYCOPROTEIN:GLUCOSYLTRANSFERASE"/>
    <property type="match status" value="1"/>
</dbReference>